<evidence type="ECO:0000313" key="2">
    <source>
        <dbReference type="Proteomes" id="UP000291213"/>
    </source>
</evidence>
<name>A0A401H7V8_AERPX</name>
<organism evidence="1 2">
    <name type="scientific">Aeropyrum pernix</name>
    <dbReference type="NCBI Taxonomy" id="56636"/>
    <lineage>
        <taxon>Archaea</taxon>
        <taxon>Thermoproteota</taxon>
        <taxon>Thermoprotei</taxon>
        <taxon>Desulfurococcales</taxon>
        <taxon>Desulfurococcaceae</taxon>
        <taxon>Aeropyrum</taxon>
    </lineage>
</organism>
<dbReference type="EMBL" id="BDMD01000011">
    <property type="protein sequence ID" value="GBF08546.1"/>
    <property type="molecule type" value="Genomic_DNA"/>
</dbReference>
<accession>A0A401H7V8</accession>
<sequence length="148" mass="16528">MTRVDCGGSPTPIPEVLKHYPWLLPIFWLITRGVEEPGEITLESVSGRLGVPKRLARTLVHYAVKAGILHRSGGSYKAYAPACIDVIDVRRKGRYYAAVVGDTVYVAKTLSRRVRWFTVPREHIGELETLEGKARYRAVVAKKVLGDL</sequence>
<dbReference type="RefSeq" id="WP_131159613.1">
    <property type="nucleotide sequence ID" value="NZ_BDMD01000011.1"/>
</dbReference>
<dbReference type="AlphaFoldDB" id="A0A401H7V8"/>
<proteinExistence type="predicted"/>
<dbReference type="OrthoDB" id="378727at2157"/>
<comment type="caution">
    <text evidence="1">The sequence shown here is derived from an EMBL/GenBank/DDBJ whole genome shotgun (WGS) entry which is preliminary data.</text>
</comment>
<protein>
    <submittedName>
        <fullName evidence="1">Uncharacterized protein</fullName>
    </submittedName>
</protein>
<reference evidence="1 2" key="1">
    <citation type="submission" date="2017-02" db="EMBL/GenBank/DDBJ databases">
        <title>isolation and characterization of a novel temperate virus Aeropyrum globular virus 1 infecting hyperthermophilic archaeon Aeropyrum.</title>
        <authorList>
            <person name="Yumiya M."/>
            <person name="Yoshida T."/>
            <person name="Sako Y."/>
        </authorList>
    </citation>
    <scope>NUCLEOTIDE SEQUENCE [LARGE SCALE GENOMIC DNA]</scope>
    <source>
        <strain evidence="1 2">YK1-12-2013</strain>
    </source>
</reference>
<gene>
    <name evidence="1" type="ORF">apy_02710</name>
</gene>
<dbReference type="Proteomes" id="UP000291213">
    <property type="component" value="Unassembled WGS sequence"/>
</dbReference>
<evidence type="ECO:0000313" key="1">
    <source>
        <dbReference type="EMBL" id="GBF08546.1"/>
    </source>
</evidence>